<dbReference type="InterPro" id="IPR009061">
    <property type="entry name" value="DNA-bd_dom_put_sf"/>
</dbReference>
<dbReference type="PANTHER" id="PTHR30204">
    <property type="entry name" value="REDOX-CYCLING DRUG-SENSING TRANSCRIPTIONAL ACTIVATOR SOXR"/>
    <property type="match status" value="1"/>
</dbReference>
<dbReference type="EMBL" id="NVUS01000003">
    <property type="protein sequence ID" value="PCJ02918.1"/>
    <property type="molecule type" value="Genomic_DNA"/>
</dbReference>
<dbReference type="InterPro" id="IPR047057">
    <property type="entry name" value="MerR_fam"/>
</dbReference>
<keyword evidence="1" id="KW-0805">Transcription regulation</keyword>
<dbReference type="InterPro" id="IPR000551">
    <property type="entry name" value="MerR-type_HTH_dom"/>
</dbReference>
<protein>
    <submittedName>
        <fullName evidence="5">Cu(I)-responsive transcriptional regulator</fullName>
    </submittedName>
</protein>
<reference evidence="5" key="2">
    <citation type="journal article" date="2018" name="ISME J.">
        <title>A dynamic microbial community with high functional redundancy inhabits the cold, oxic subseafloor aquifer.</title>
        <authorList>
            <person name="Tully B.J."/>
            <person name="Wheat C.G."/>
            <person name="Glazer B.T."/>
            <person name="Huber J.A."/>
        </authorList>
    </citation>
    <scope>NUCLEOTIDE SEQUENCE</scope>
    <source>
        <strain evidence="5">NORP83</strain>
    </source>
</reference>
<evidence type="ECO:0000256" key="2">
    <source>
        <dbReference type="ARBA" id="ARBA00023125"/>
    </source>
</evidence>
<dbReference type="SMART" id="SM00422">
    <property type="entry name" value="HTH_MERR"/>
    <property type="match status" value="1"/>
</dbReference>
<evidence type="ECO:0000256" key="3">
    <source>
        <dbReference type="ARBA" id="ARBA00023163"/>
    </source>
</evidence>
<gene>
    <name evidence="5" type="ORF">COB13_02960</name>
</gene>
<dbReference type="AlphaFoldDB" id="A0A2A4Z8Q8"/>
<feature type="domain" description="HTH merR-type" evidence="4">
    <location>
        <begin position="1"/>
        <end position="68"/>
    </location>
</feature>
<evidence type="ECO:0000313" key="5">
    <source>
        <dbReference type="EMBL" id="PCJ02918.1"/>
    </source>
</evidence>
<evidence type="ECO:0000256" key="1">
    <source>
        <dbReference type="ARBA" id="ARBA00023015"/>
    </source>
</evidence>
<keyword evidence="3" id="KW-0804">Transcription</keyword>
<dbReference type="SUPFAM" id="SSF46955">
    <property type="entry name" value="Putative DNA-binding domain"/>
    <property type="match status" value="1"/>
</dbReference>
<organism evidence="5">
    <name type="scientific">OCS116 cluster bacterium</name>
    <dbReference type="NCBI Taxonomy" id="2030921"/>
    <lineage>
        <taxon>Bacteria</taxon>
        <taxon>Pseudomonadati</taxon>
        <taxon>Pseudomonadota</taxon>
        <taxon>Alphaproteobacteria</taxon>
        <taxon>OCS116 cluster</taxon>
    </lineage>
</organism>
<reference key="1">
    <citation type="submission" date="2017-08" db="EMBL/GenBank/DDBJ databases">
        <title>A dynamic microbial community with high functional redundancy inhabits the cold, oxic subseafloor aquifer.</title>
        <authorList>
            <person name="Tully B.J."/>
            <person name="Wheat C.G."/>
            <person name="Glazer B.T."/>
            <person name="Huber J.A."/>
        </authorList>
    </citation>
    <scope>NUCLEOTIDE SEQUENCE [LARGE SCALE GENOMIC DNA]</scope>
</reference>
<dbReference type="Gene3D" id="1.10.1660.10">
    <property type="match status" value="1"/>
</dbReference>
<evidence type="ECO:0000259" key="4">
    <source>
        <dbReference type="PROSITE" id="PS50937"/>
    </source>
</evidence>
<dbReference type="Pfam" id="PF13411">
    <property type="entry name" value="MerR_1"/>
    <property type="match status" value="1"/>
</dbReference>
<dbReference type="GO" id="GO:0003700">
    <property type="term" value="F:DNA-binding transcription factor activity"/>
    <property type="evidence" value="ECO:0007669"/>
    <property type="project" value="InterPro"/>
</dbReference>
<name>A0A2A4Z8Q8_9PROT</name>
<accession>A0A2A4Z8Q8</accession>
<dbReference type="GO" id="GO:0003677">
    <property type="term" value="F:DNA binding"/>
    <property type="evidence" value="ECO:0007669"/>
    <property type="project" value="UniProtKB-KW"/>
</dbReference>
<dbReference type="PROSITE" id="PS50937">
    <property type="entry name" value="HTH_MERR_2"/>
    <property type="match status" value="1"/>
</dbReference>
<sequence length="138" mass="15748">MNIGKASQLTGLNSKTIRYYEDIELIRPDRRDNGYRDYSDRHIEILNFLKVARSLSFSIENCRALLGMYRDENRASKDVKQLVAQQISELDEIIANSLKMKATLQHLSNNCHGDNRPQCAILDAFSAGIVNKSDQMVK</sequence>
<dbReference type="PANTHER" id="PTHR30204:SF94">
    <property type="entry name" value="HEAVY METAL-DEPENDENT TRANSCRIPTIONAL REGULATOR HI_0293-RELATED"/>
    <property type="match status" value="1"/>
</dbReference>
<keyword evidence="2" id="KW-0238">DNA-binding</keyword>
<comment type="caution">
    <text evidence="5">The sequence shown here is derived from an EMBL/GenBank/DDBJ whole genome shotgun (WGS) entry which is preliminary data.</text>
</comment>
<proteinExistence type="predicted"/>